<dbReference type="OrthoDB" id="5796153at2759"/>
<evidence type="ECO:0000256" key="4">
    <source>
        <dbReference type="RuleBase" id="RU610713"/>
    </source>
</evidence>
<feature type="disulfide bond" evidence="3">
    <location>
        <begin position="263"/>
        <end position="272"/>
    </location>
</feature>
<dbReference type="PROSITE" id="PS01186">
    <property type="entry name" value="EGF_2"/>
    <property type="match status" value="1"/>
</dbReference>
<feature type="domain" description="EGF-like" evidence="5">
    <location>
        <begin position="231"/>
        <end position="273"/>
    </location>
</feature>
<keyword evidence="4" id="KW-0326">Glycosidase</keyword>
<comment type="caution">
    <text evidence="3">Lacks conserved residue(s) required for the propagation of feature annotation.</text>
</comment>
<evidence type="ECO:0000256" key="2">
    <source>
        <dbReference type="ARBA" id="ARBA00023157"/>
    </source>
</evidence>
<reference evidence="7" key="1">
    <citation type="journal article" date="2015" name="Nat. Genet.">
        <title>The genome and transcriptome of the zoonotic hookworm Ancylostoma ceylanicum identify infection-specific gene families.</title>
        <authorList>
            <person name="Schwarz E.M."/>
            <person name="Hu Y."/>
            <person name="Antoshechkin I."/>
            <person name="Miller M.M."/>
            <person name="Sternberg P.W."/>
            <person name="Aroian R.V."/>
        </authorList>
    </citation>
    <scope>NUCLEOTIDE SEQUENCE</scope>
    <source>
        <strain evidence="7">HY135</strain>
    </source>
</reference>
<keyword evidence="3" id="KW-0245">EGF-like domain</keyword>
<accession>A0A016WJU1</accession>
<dbReference type="GO" id="GO:0030214">
    <property type="term" value="P:hyaluronan catabolic process"/>
    <property type="evidence" value="ECO:0007669"/>
    <property type="project" value="TreeGrafter"/>
</dbReference>
<keyword evidence="4" id="KW-0378">Hydrolase</keyword>
<gene>
    <name evidence="6" type="primary">Acey_s0637.g946</name>
    <name evidence="6" type="ORF">Y032_0637g946</name>
</gene>
<name>A0A016WJU1_9BILA</name>
<comment type="similarity">
    <text evidence="1 4">Belongs to the glycosyl hydrolase 56 family.</text>
</comment>
<evidence type="ECO:0000313" key="7">
    <source>
        <dbReference type="Proteomes" id="UP000024635"/>
    </source>
</evidence>
<evidence type="ECO:0000256" key="1">
    <source>
        <dbReference type="ARBA" id="ARBA00008871"/>
    </source>
</evidence>
<organism evidence="6 7">
    <name type="scientific">Ancylostoma ceylanicum</name>
    <dbReference type="NCBI Taxonomy" id="53326"/>
    <lineage>
        <taxon>Eukaryota</taxon>
        <taxon>Metazoa</taxon>
        <taxon>Ecdysozoa</taxon>
        <taxon>Nematoda</taxon>
        <taxon>Chromadorea</taxon>
        <taxon>Rhabditida</taxon>
        <taxon>Rhabditina</taxon>
        <taxon>Rhabditomorpha</taxon>
        <taxon>Strongyloidea</taxon>
        <taxon>Ancylostomatidae</taxon>
        <taxon>Ancylostomatinae</taxon>
        <taxon>Ancylostoma</taxon>
    </lineage>
</organism>
<dbReference type="Gene3D" id="3.20.20.70">
    <property type="entry name" value="Aldolase class I"/>
    <property type="match status" value="1"/>
</dbReference>
<comment type="catalytic activity">
    <reaction evidence="4">
        <text>Random hydrolysis of (1-&gt;4)-linkages between N-acetyl-beta-D-glucosamine and D-glucuronate residues in hyaluronate.</text>
        <dbReference type="EC" id="3.2.1.35"/>
    </reaction>
</comment>
<evidence type="ECO:0000313" key="6">
    <source>
        <dbReference type="EMBL" id="EYC39881.1"/>
    </source>
</evidence>
<dbReference type="EC" id="3.2.1.35" evidence="4"/>
<dbReference type="InterPro" id="IPR000742">
    <property type="entry name" value="EGF"/>
</dbReference>
<dbReference type="InterPro" id="IPR017853">
    <property type="entry name" value="GH"/>
</dbReference>
<evidence type="ECO:0000259" key="5">
    <source>
        <dbReference type="PROSITE" id="PS50026"/>
    </source>
</evidence>
<dbReference type="InterPro" id="IPR013785">
    <property type="entry name" value="Aldolase_TIM"/>
</dbReference>
<sequence>MLQANTPKNCVIQRNSIVKVFRNQSIALARINNIGIHNESEIESIAEKDFNDAARNFFVKTIQMGRELRPHALWGFYGFPYCNYNAGQNGEYECSKPYRDWNDRMMFIFNESSALYPSIYLGFNATSDQRFRYVQAILREARRVANKFTPPLPIYAYSKIEYNPLKEIADFYDTRDLCSTIKQPADLGIDGIIFWSSSNNMTLRCPYIKDNMEKVIGPKVRTIISQQDACGKIRCRSNGKCVLPTNTTCQDFNMNTNLYKCECNEGFSGEDCSVQNTDGVAVAPQRSGRSATLKRVIHLS</sequence>
<dbReference type="PANTHER" id="PTHR11769:SF35">
    <property type="entry name" value="HYALURONIDASE"/>
    <property type="match status" value="1"/>
</dbReference>
<keyword evidence="2 3" id="KW-1015">Disulfide bond</keyword>
<proteinExistence type="inferred from homology"/>
<dbReference type="Proteomes" id="UP000024635">
    <property type="component" value="Unassembled WGS sequence"/>
</dbReference>
<dbReference type="AlphaFoldDB" id="A0A016WJU1"/>
<dbReference type="Pfam" id="PF01630">
    <property type="entry name" value="Glyco_hydro_56"/>
    <property type="match status" value="1"/>
</dbReference>
<dbReference type="PANTHER" id="PTHR11769">
    <property type="entry name" value="HYALURONIDASE"/>
    <property type="match status" value="1"/>
</dbReference>
<dbReference type="PROSITE" id="PS00022">
    <property type="entry name" value="EGF_1"/>
    <property type="match status" value="1"/>
</dbReference>
<dbReference type="SUPFAM" id="SSF51445">
    <property type="entry name" value="(Trans)glycosidases"/>
    <property type="match status" value="1"/>
</dbReference>
<dbReference type="GO" id="GO:0005975">
    <property type="term" value="P:carbohydrate metabolic process"/>
    <property type="evidence" value="ECO:0007669"/>
    <property type="project" value="InterPro"/>
</dbReference>
<keyword evidence="7" id="KW-1185">Reference proteome</keyword>
<dbReference type="PRINTS" id="PR00846">
    <property type="entry name" value="GLHYDRLASE56"/>
</dbReference>
<dbReference type="GO" id="GO:0004415">
    <property type="term" value="F:hyalurononglucosaminidase activity"/>
    <property type="evidence" value="ECO:0007669"/>
    <property type="project" value="UniProtKB-UniRule"/>
</dbReference>
<protein>
    <recommendedName>
        <fullName evidence="4">Hyaluronidase</fullName>
        <ecNumber evidence="4">3.2.1.35</ecNumber>
    </recommendedName>
</protein>
<dbReference type="EMBL" id="JARK01000237">
    <property type="protein sequence ID" value="EYC39881.1"/>
    <property type="molecule type" value="Genomic_DNA"/>
</dbReference>
<dbReference type="InterPro" id="IPR018155">
    <property type="entry name" value="Hyaluronidase"/>
</dbReference>
<dbReference type="STRING" id="53326.A0A016WJU1"/>
<evidence type="ECO:0000256" key="3">
    <source>
        <dbReference type="PROSITE-ProRule" id="PRU00076"/>
    </source>
</evidence>
<comment type="caution">
    <text evidence="6">The sequence shown here is derived from an EMBL/GenBank/DDBJ whole genome shotgun (WGS) entry which is preliminary data.</text>
</comment>
<dbReference type="PROSITE" id="PS50026">
    <property type="entry name" value="EGF_3"/>
    <property type="match status" value="1"/>
</dbReference>